<protein>
    <submittedName>
        <fullName evidence="1">DUF6461 domain-containing protein</fullName>
    </submittedName>
</protein>
<keyword evidence="2" id="KW-1185">Reference proteome</keyword>
<proteinExistence type="predicted"/>
<reference evidence="2" key="1">
    <citation type="journal article" date="2019" name="Int. J. Syst. Evol. Microbiol.">
        <title>The Global Catalogue of Microorganisms (GCM) 10K type strain sequencing project: providing services to taxonomists for standard genome sequencing and annotation.</title>
        <authorList>
            <consortium name="The Broad Institute Genomics Platform"/>
            <consortium name="The Broad Institute Genome Sequencing Center for Infectious Disease"/>
            <person name="Wu L."/>
            <person name="Ma J."/>
        </authorList>
    </citation>
    <scope>NUCLEOTIDE SEQUENCE [LARGE SCALE GENOMIC DNA]</scope>
    <source>
        <strain evidence="2">JCM 3369</strain>
    </source>
</reference>
<dbReference type="EMBL" id="JBHSXS010000014">
    <property type="protein sequence ID" value="MFC6882683.1"/>
    <property type="molecule type" value="Genomic_DNA"/>
</dbReference>
<gene>
    <name evidence="1" type="ORF">ACFQKB_23205</name>
</gene>
<dbReference type="Pfam" id="PF20062">
    <property type="entry name" value="DUF6461"/>
    <property type="match status" value="1"/>
</dbReference>
<evidence type="ECO:0000313" key="1">
    <source>
        <dbReference type="EMBL" id="MFC6882683.1"/>
    </source>
</evidence>
<sequence length="196" mass="21523">MVKTADAFEWTSRCPGDPHEGYAVTMVRDLSPEQFLDRLGSRPLDPPRITGADALYEHWMDEWDSDEVVGVFAAGGWAVAFEPGAYVLADPDVLARLSAGTRLVSHSVNVNGHDHFHWLEDGGLRLYVKPFAPDDREGSAADDLVDAMRAIGFAFTEDEGEDRSIAKAFALAEHLTGVPLTEETFEQADYLLGVVE</sequence>
<evidence type="ECO:0000313" key="2">
    <source>
        <dbReference type="Proteomes" id="UP001596380"/>
    </source>
</evidence>
<accession>A0ABW2CPR2</accession>
<comment type="caution">
    <text evidence="1">The sequence shown here is derived from an EMBL/GenBank/DDBJ whole genome shotgun (WGS) entry which is preliminary data.</text>
</comment>
<dbReference type="InterPro" id="IPR045592">
    <property type="entry name" value="DUF6461"/>
</dbReference>
<organism evidence="1 2">
    <name type="scientific">Actinomadura yumaensis</name>
    <dbReference type="NCBI Taxonomy" id="111807"/>
    <lineage>
        <taxon>Bacteria</taxon>
        <taxon>Bacillati</taxon>
        <taxon>Actinomycetota</taxon>
        <taxon>Actinomycetes</taxon>
        <taxon>Streptosporangiales</taxon>
        <taxon>Thermomonosporaceae</taxon>
        <taxon>Actinomadura</taxon>
    </lineage>
</organism>
<dbReference type="Proteomes" id="UP001596380">
    <property type="component" value="Unassembled WGS sequence"/>
</dbReference>
<name>A0ABW2CPR2_9ACTN</name>
<dbReference type="RefSeq" id="WP_160822325.1">
    <property type="nucleotide sequence ID" value="NZ_JBHSXS010000014.1"/>
</dbReference>